<dbReference type="InterPro" id="IPR029055">
    <property type="entry name" value="Ntn_hydrolases_N"/>
</dbReference>
<dbReference type="PANTHER" id="PTHR42824">
    <property type="entry name" value="GLUTAMINE AMIDOTRANSFERASE"/>
    <property type="match status" value="1"/>
</dbReference>
<dbReference type="PANTHER" id="PTHR42824:SF1">
    <property type="entry name" value="GLUTAMINE AMIDOTRANSFERASE YAFJ-RELATED"/>
    <property type="match status" value="1"/>
</dbReference>
<organism evidence="3">
    <name type="scientific">Thermosulfidibacter takaii</name>
    <dbReference type="NCBI Taxonomy" id="412593"/>
    <lineage>
        <taxon>Bacteria</taxon>
        <taxon>Pseudomonadati</taxon>
        <taxon>Thermosulfidibacterota</taxon>
        <taxon>Thermosulfidibacteria</taxon>
        <taxon>Thermosulfidibacterales</taxon>
        <taxon>Thermosulfidibacteraceae</taxon>
    </lineage>
</organism>
<evidence type="ECO:0000313" key="3">
    <source>
        <dbReference type="EMBL" id="HDD52930.1"/>
    </source>
</evidence>
<accession>A0A7C0U6H6</accession>
<keyword evidence="1" id="KW-0315">Glutamine amidotransferase</keyword>
<dbReference type="InterPro" id="IPR017932">
    <property type="entry name" value="GATase_2_dom"/>
</dbReference>
<dbReference type="AlphaFoldDB" id="A0A7C0U6H6"/>
<protein>
    <recommendedName>
        <fullName evidence="2">Glutamine amidotransferase type-2 domain-containing protein</fullName>
    </recommendedName>
</protein>
<name>A0A7C0U6H6_9BACT</name>
<dbReference type="InterPro" id="IPR026869">
    <property type="entry name" value="EgtC-like"/>
</dbReference>
<feature type="non-terminal residue" evidence="3">
    <location>
        <position position="1"/>
    </location>
</feature>
<proteinExistence type="predicted"/>
<evidence type="ECO:0000259" key="2">
    <source>
        <dbReference type="PROSITE" id="PS51278"/>
    </source>
</evidence>
<feature type="domain" description="Glutamine amidotransferase type-2" evidence="2">
    <location>
        <begin position="1"/>
        <end position="210"/>
    </location>
</feature>
<dbReference type="SUPFAM" id="SSF56235">
    <property type="entry name" value="N-terminal nucleophile aminohydrolases (Ntn hydrolases)"/>
    <property type="match status" value="1"/>
</dbReference>
<dbReference type="Proteomes" id="UP000885690">
    <property type="component" value="Unassembled WGS sequence"/>
</dbReference>
<dbReference type="Gene3D" id="3.60.20.10">
    <property type="entry name" value="Glutamine Phosphoribosylpyrophosphate, subunit 1, domain 1"/>
    <property type="match status" value="1"/>
</dbReference>
<dbReference type="Pfam" id="PF13230">
    <property type="entry name" value="GATase_4"/>
    <property type="match status" value="1"/>
</dbReference>
<evidence type="ECO:0000256" key="1">
    <source>
        <dbReference type="ARBA" id="ARBA00022962"/>
    </source>
</evidence>
<sequence length="210" mass="24090">VDDDCLLIKGPEYARESPFLRAVMDRGGLKSYQAVFHVRRATKGTVSFANTHPFVREMWGMSWAFVHHGNVDWPTESLRGPFQPVGETDTERVFCWILNGLWRIFGDRAPPWKDITVQVWELVRCLWRESKKLNFVLCSPSLLLAFYGGHESMFYCHWVFEGASALLISSTPLLLTSQWAPFRPGELKIVMRGAIQGNLWSTSCQRGHLE</sequence>
<dbReference type="PROSITE" id="PS51278">
    <property type="entry name" value="GATASE_TYPE_2"/>
    <property type="match status" value="1"/>
</dbReference>
<reference evidence="3" key="1">
    <citation type="journal article" date="2020" name="mSystems">
        <title>Genome- and Community-Level Interaction Insights into Carbon Utilization and Element Cycling Functions of Hydrothermarchaeota in Hydrothermal Sediment.</title>
        <authorList>
            <person name="Zhou Z."/>
            <person name="Liu Y."/>
            <person name="Xu W."/>
            <person name="Pan J."/>
            <person name="Luo Z.H."/>
            <person name="Li M."/>
        </authorList>
    </citation>
    <scope>NUCLEOTIDE SEQUENCE [LARGE SCALE GENOMIC DNA]</scope>
    <source>
        <strain evidence="3">HyVt-115</strain>
    </source>
</reference>
<dbReference type="EMBL" id="DQWS01000098">
    <property type="protein sequence ID" value="HDD52930.1"/>
    <property type="molecule type" value="Genomic_DNA"/>
</dbReference>
<gene>
    <name evidence="3" type="ORF">ENF32_02530</name>
</gene>
<comment type="caution">
    <text evidence="3">The sequence shown here is derived from an EMBL/GenBank/DDBJ whole genome shotgun (WGS) entry which is preliminary data.</text>
</comment>